<sequence length="266" mass="31503">MSETKTLKHLSNPETKKSYYTDRRTFLKAVEQKITDLTSISNETKLLLSNLITTKKLENLKWQVEWTMKEQEKFSKKLEEVENKKAHPSEKDKEFADILNNEITKEDIEAFLRSSKYYKRENAPIENEDLQNKLVEDIIVFEDDTVWKALSKMSQNKYNFVILIDKNWVFNWIFTKHEIYWIDPNIKLNEISDKKILDASGKGNIKNKEASELMIKYWINALPIVNKKWILTWILSIGNLEKNITKNKCVLSLTKFNLSNLIYSRN</sequence>
<gene>
    <name evidence="2" type="ORF">ACD_4C00313G0001</name>
</gene>
<dbReference type="AlphaFoldDB" id="K2G8A8"/>
<accession>K2G8A8</accession>
<evidence type="ECO:0000313" key="2">
    <source>
        <dbReference type="EMBL" id="EKE26354.1"/>
    </source>
</evidence>
<dbReference type="InterPro" id="IPR046342">
    <property type="entry name" value="CBS_dom_sf"/>
</dbReference>
<dbReference type="Gene3D" id="3.20.20.70">
    <property type="entry name" value="Aldolase class I"/>
    <property type="match status" value="1"/>
</dbReference>
<keyword evidence="1" id="KW-0129">CBS domain</keyword>
<proteinExistence type="predicted"/>
<organism evidence="2">
    <name type="scientific">uncultured bacterium</name>
    <name type="common">gcode 4</name>
    <dbReference type="NCBI Taxonomy" id="1234023"/>
    <lineage>
        <taxon>Bacteria</taxon>
        <taxon>environmental samples</taxon>
    </lineage>
</organism>
<reference evidence="2" key="1">
    <citation type="journal article" date="2012" name="Science">
        <title>Fermentation, hydrogen, and sulfur metabolism in multiple uncultivated bacterial phyla.</title>
        <authorList>
            <person name="Wrighton K.C."/>
            <person name="Thomas B.C."/>
            <person name="Sharon I."/>
            <person name="Miller C.S."/>
            <person name="Castelle C.J."/>
            <person name="VerBerkmoes N.C."/>
            <person name="Wilkins M.J."/>
            <person name="Hettich R.L."/>
            <person name="Lipton M.S."/>
            <person name="Williams K.H."/>
            <person name="Long P.E."/>
            <person name="Banfield J.F."/>
        </authorList>
    </citation>
    <scope>NUCLEOTIDE SEQUENCE [LARGE SCALE GENOMIC DNA]</scope>
</reference>
<comment type="caution">
    <text evidence="2">The sequence shown here is derived from an EMBL/GenBank/DDBJ whole genome shotgun (WGS) entry which is preliminary data.</text>
</comment>
<evidence type="ECO:0000256" key="1">
    <source>
        <dbReference type="ARBA" id="ARBA00023122"/>
    </source>
</evidence>
<dbReference type="SUPFAM" id="SSF54631">
    <property type="entry name" value="CBS-domain pair"/>
    <property type="match status" value="1"/>
</dbReference>
<dbReference type="EMBL" id="AMFJ01000829">
    <property type="protein sequence ID" value="EKE26354.1"/>
    <property type="molecule type" value="Genomic_DNA"/>
</dbReference>
<name>K2G8A8_9BACT</name>
<dbReference type="InterPro" id="IPR013785">
    <property type="entry name" value="Aldolase_TIM"/>
</dbReference>
<protein>
    <recommendedName>
        <fullName evidence="3">CBS domain-containing protein</fullName>
    </recommendedName>
</protein>
<evidence type="ECO:0008006" key="3">
    <source>
        <dbReference type="Google" id="ProtNLM"/>
    </source>
</evidence>